<comment type="caution">
    <text evidence="13">The sequence shown here is derived from an EMBL/GenBank/DDBJ whole genome shotgun (WGS) entry which is preliminary data.</text>
</comment>
<dbReference type="AlphaFoldDB" id="A0A9J5XTJ7"/>
<evidence type="ECO:0000313" key="13">
    <source>
        <dbReference type="EMBL" id="KAG5591082.1"/>
    </source>
</evidence>
<feature type="transmembrane region" description="Helical" evidence="11">
    <location>
        <begin position="98"/>
        <end position="118"/>
    </location>
</feature>
<keyword evidence="8 11" id="KW-0472">Membrane</keyword>
<dbReference type="OrthoDB" id="1742550at2759"/>
<keyword evidence="7 11" id="KW-1133">Transmembrane helix</keyword>
<dbReference type="GO" id="GO:0005886">
    <property type="term" value="C:plasma membrane"/>
    <property type="evidence" value="ECO:0007669"/>
    <property type="project" value="UniProtKB-SubCell"/>
</dbReference>
<evidence type="ECO:0000256" key="1">
    <source>
        <dbReference type="ARBA" id="ARBA00004251"/>
    </source>
</evidence>
<gene>
    <name evidence="13" type="ORF">H5410_041596</name>
</gene>
<evidence type="ECO:0000256" key="11">
    <source>
        <dbReference type="SAM" id="Phobius"/>
    </source>
</evidence>
<sequence length="158" mass="17185">MASCLYLLLFLEALFYKIMNRKLENNNLSGDVMSLASCLSLNVLNVSYNNLGGNIPTGNNFSRFSPDSFIGNPDLCGYWLTSPCHASHPAERVSISKAAILGIALGGLVILLMILVAACRPQNPAPFMEGSIDKPGTMFSGRLDSVWRRSCLKDSHQS</sequence>
<keyword evidence="5 11" id="KW-0812">Transmembrane</keyword>
<feature type="signal peptide" evidence="12">
    <location>
        <begin position="1"/>
        <end position="20"/>
    </location>
</feature>
<keyword evidence="3" id="KW-1003">Cell membrane</keyword>
<evidence type="ECO:0000256" key="10">
    <source>
        <dbReference type="ARBA" id="ARBA00023180"/>
    </source>
</evidence>
<evidence type="ECO:0000256" key="4">
    <source>
        <dbReference type="ARBA" id="ARBA00022614"/>
    </source>
</evidence>
<dbReference type="EMBL" id="JACXVP010000008">
    <property type="protein sequence ID" value="KAG5591082.1"/>
    <property type="molecule type" value="Genomic_DNA"/>
</dbReference>
<evidence type="ECO:0000256" key="7">
    <source>
        <dbReference type="ARBA" id="ARBA00022989"/>
    </source>
</evidence>
<evidence type="ECO:0000256" key="9">
    <source>
        <dbReference type="ARBA" id="ARBA00023170"/>
    </source>
</evidence>
<keyword evidence="12" id="KW-0732">Signal</keyword>
<evidence type="ECO:0000256" key="2">
    <source>
        <dbReference type="ARBA" id="ARBA00009592"/>
    </source>
</evidence>
<name>A0A9J5XTJ7_SOLCO</name>
<proteinExistence type="inferred from homology"/>
<dbReference type="SUPFAM" id="SSF52058">
    <property type="entry name" value="L domain-like"/>
    <property type="match status" value="1"/>
</dbReference>
<evidence type="ECO:0000256" key="6">
    <source>
        <dbReference type="ARBA" id="ARBA00022737"/>
    </source>
</evidence>
<evidence type="ECO:0000256" key="5">
    <source>
        <dbReference type="ARBA" id="ARBA00022692"/>
    </source>
</evidence>
<protein>
    <submittedName>
        <fullName evidence="13">Uncharacterized protein</fullName>
    </submittedName>
</protein>
<feature type="chain" id="PRO_5039933708" evidence="12">
    <location>
        <begin position="21"/>
        <end position="158"/>
    </location>
</feature>
<keyword evidence="4" id="KW-0433">Leucine-rich repeat</keyword>
<evidence type="ECO:0000313" key="14">
    <source>
        <dbReference type="Proteomes" id="UP000824120"/>
    </source>
</evidence>
<reference evidence="13 14" key="1">
    <citation type="submission" date="2020-09" db="EMBL/GenBank/DDBJ databases">
        <title>De no assembly of potato wild relative species, Solanum commersonii.</title>
        <authorList>
            <person name="Cho K."/>
        </authorList>
    </citation>
    <scope>NUCLEOTIDE SEQUENCE [LARGE SCALE GENOMIC DNA]</scope>
    <source>
        <strain evidence="13">LZ3.2</strain>
        <tissue evidence="13">Leaf</tissue>
    </source>
</reference>
<evidence type="ECO:0000256" key="12">
    <source>
        <dbReference type="SAM" id="SignalP"/>
    </source>
</evidence>
<dbReference type="Proteomes" id="UP000824120">
    <property type="component" value="Chromosome 8"/>
</dbReference>
<dbReference type="PANTHER" id="PTHR27004:SF203">
    <property type="entry name" value="LEUCINE-RICH REPEAT-CONTAINING N-TERMINAL PLANT-TYPE DOMAIN-CONTAINING PROTEIN"/>
    <property type="match status" value="1"/>
</dbReference>
<dbReference type="InterPro" id="IPR032675">
    <property type="entry name" value="LRR_dom_sf"/>
</dbReference>
<keyword evidence="6" id="KW-0677">Repeat</keyword>
<dbReference type="Gene3D" id="3.80.10.10">
    <property type="entry name" value="Ribonuclease Inhibitor"/>
    <property type="match status" value="1"/>
</dbReference>
<keyword evidence="10" id="KW-0325">Glycoprotein</keyword>
<evidence type="ECO:0000256" key="8">
    <source>
        <dbReference type="ARBA" id="ARBA00023136"/>
    </source>
</evidence>
<keyword evidence="14" id="KW-1185">Reference proteome</keyword>
<dbReference type="PANTHER" id="PTHR27004">
    <property type="entry name" value="RECEPTOR-LIKE PROTEIN 12 ISOFORM X1"/>
    <property type="match status" value="1"/>
</dbReference>
<comment type="similarity">
    <text evidence="2">Belongs to the RLP family.</text>
</comment>
<evidence type="ECO:0000256" key="3">
    <source>
        <dbReference type="ARBA" id="ARBA00022475"/>
    </source>
</evidence>
<keyword evidence="9" id="KW-0675">Receptor</keyword>
<accession>A0A9J5XTJ7</accession>
<comment type="subcellular location">
    <subcellularLocation>
        <location evidence="1">Cell membrane</location>
        <topology evidence="1">Single-pass type I membrane protein</topology>
    </subcellularLocation>
</comment>
<organism evidence="13 14">
    <name type="scientific">Solanum commersonii</name>
    <name type="common">Commerson's wild potato</name>
    <name type="synonym">Commerson's nightshade</name>
    <dbReference type="NCBI Taxonomy" id="4109"/>
    <lineage>
        <taxon>Eukaryota</taxon>
        <taxon>Viridiplantae</taxon>
        <taxon>Streptophyta</taxon>
        <taxon>Embryophyta</taxon>
        <taxon>Tracheophyta</taxon>
        <taxon>Spermatophyta</taxon>
        <taxon>Magnoliopsida</taxon>
        <taxon>eudicotyledons</taxon>
        <taxon>Gunneridae</taxon>
        <taxon>Pentapetalae</taxon>
        <taxon>asterids</taxon>
        <taxon>lamiids</taxon>
        <taxon>Solanales</taxon>
        <taxon>Solanaceae</taxon>
        <taxon>Solanoideae</taxon>
        <taxon>Solaneae</taxon>
        <taxon>Solanum</taxon>
    </lineage>
</organism>